<feature type="region of interest" description="Disordered" evidence="9">
    <location>
        <begin position="755"/>
        <end position="881"/>
    </location>
</feature>
<dbReference type="Pfam" id="PF00912">
    <property type="entry name" value="Transgly"/>
    <property type="match status" value="1"/>
</dbReference>
<evidence type="ECO:0000256" key="5">
    <source>
        <dbReference type="ARBA" id="ARBA00022801"/>
    </source>
</evidence>
<dbReference type="RefSeq" id="WP_204706355.1">
    <property type="nucleotide sequence ID" value="NZ_JBHSZV010000004.1"/>
</dbReference>
<sequence>MANESQSRTARRKQLKDNKAKGKRKPVFKKIFMTLLTIGIILMLGVGGLFAYYISQAPPLDEAQLSDPFSSKIYDKDDNLITDVAGEERRTRVNYNDLPPQLVDSVLATEDVRFFDHFGIDFRRIGAAVLANITNGFGSEGASTITQQVVKRSYLTSNKTLERKVQEQFLAIKLDQEFSKESILEMYLNKIYYGQGAYGIVEAAETYYGKDNLNELSLPESALLAGLPQRPSGYDPYRHPDLAQKRMSTVLNLMVQHNKITEEEAEEAKQTKVEDLLVEPSDDDSPYRAFIDQVNKEINEKMDANIYEDGLNIYTTIDPDAQDYVEEMLSENSSIDWPDETLQTGIAVTDTETGAIRAIGGGRNYIKDHFNFATDIERQPGSTFKPITAYGPAIEHGKLSTYHQINDEAIDINGWTPKNYDDRFRGWVSMRHALSRSLNIPAIKTLQDTGIDKAEPFVEGLGFQLENDMVLSDAIGGGVLTNPVQMSGAYAAFGNEGVYNEPHTVRKVESSDGQTTDLKPEAQSAMSDYTAYMITSMLQSVMTDGTGTAANVSGIPDAGKTGTTNRPLEDGTSIVPDVWFSGYTSNYSVSIWTGYSDNNQNLSNISQQIPKQIYKSVMGHISEGEETADFNKPDSVEWIGIESGSRPGKLPSNYTPESQIVSELFHVDNKPTETSEQFEKLNPVQGLTASYNEETEAIDLEWEYGDTDNITFKVSVATDGGQARELTTTNSMGMEVSQIQPGSSYQFTVIAVSNNGDAEESNPATTTVEIPGGEDEEQEEQEEGSEDDSDSEEEGDESEGNENNGEGNGNDNGNGNGNGNGNNGNENNNGNNEDGEAPTGEEPSEEDETSEEESGGGEGTPDSDTSGDSPENNDEGSQDEE</sequence>
<keyword evidence="5" id="KW-0378">Hydrolase</keyword>
<dbReference type="PROSITE" id="PS50853">
    <property type="entry name" value="FN3"/>
    <property type="match status" value="1"/>
</dbReference>
<dbReference type="Gene3D" id="1.10.3810.10">
    <property type="entry name" value="Biosynthetic peptidoglycan transglycosylase-like"/>
    <property type="match status" value="1"/>
</dbReference>
<dbReference type="Pfam" id="PF00041">
    <property type="entry name" value="fn3"/>
    <property type="match status" value="1"/>
</dbReference>
<accession>A0ABW2EDN0</accession>
<keyword evidence="1" id="KW-0121">Carboxypeptidase</keyword>
<evidence type="ECO:0000256" key="8">
    <source>
        <dbReference type="ARBA" id="ARBA00049902"/>
    </source>
</evidence>
<feature type="compositionally biased region" description="Gly residues" evidence="9">
    <location>
        <begin position="806"/>
        <end position="822"/>
    </location>
</feature>
<dbReference type="InterPro" id="IPR036950">
    <property type="entry name" value="PBP_transglycosylase"/>
</dbReference>
<feature type="compositionally biased region" description="Acidic residues" evidence="9">
    <location>
        <begin position="772"/>
        <end position="800"/>
    </location>
</feature>
<feature type="transmembrane region" description="Helical" evidence="10">
    <location>
        <begin position="31"/>
        <end position="54"/>
    </location>
</feature>
<dbReference type="EMBL" id="JBHSZV010000004">
    <property type="protein sequence ID" value="MFC7060419.1"/>
    <property type="molecule type" value="Genomic_DNA"/>
</dbReference>
<dbReference type="CDD" id="cd00063">
    <property type="entry name" value="FN3"/>
    <property type="match status" value="1"/>
</dbReference>
<feature type="compositionally biased region" description="Polar residues" evidence="9">
    <location>
        <begin position="755"/>
        <end position="768"/>
    </location>
</feature>
<dbReference type="InterPro" id="IPR001460">
    <property type="entry name" value="PCN-bd_Tpept"/>
</dbReference>
<proteinExistence type="predicted"/>
<dbReference type="SUPFAM" id="SSF53955">
    <property type="entry name" value="Lysozyme-like"/>
    <property type="match status" value="1"/>
</dbReference>
<evidence type="ECO:0000256" key="2">
    <source>
        <dbReference type="ARBA" id="ARBA00022670"/>
    </source>
</evidence>
<keyword evidence="6" id="KW-0511">Multifunctional enzyme</keyword>
<evidence type="ECO:0000256" key="3">
    <source>
        <dbReference type="ARBA" id="ARBA00022676"/>
    </source>
</evidence>
<feature type="compositionally biased region" description="Low complexity" evidence="9">
    <location>
        <begin position="860"/>
        <end position="870"/>
    </location>
</feature>
<evidence type="ECO:0000256" key="10">
    <source>
        <dbReference type="SAM" id="Phobius"/>
    </source>
</evidence>
<protein>
    <submittedName>
        <fullName evidence="12">PBP1A family penicillin-binding protein</fullName>
    </submittedName>
</protein>
<dbReference type="Gene3D" id="3.40.710.10">
    <property type="entry name" value="DD-peptidase/beta-lactamase superfamily"/>
    <property type="match status" value="1"/>
</dbReference>
<evidence type="ECO:0000256" key="1">
    <source>
        <dbReference type="ARBA" id="ARBA00022645"/>
    </source>
</evidence>
<reference evidence="13" key="1">
    <citation type="journal article" date="2019" name="Int. J. Syst. Evol. Microbiol.">
        <title>The Global Catalogue of Microorganisms (GCM) 10K type strain sequencing project: providing services to taxonomists for standard genome sequencing and annotation.</title>
        <authorList>
            <consortium name="The Broad Institute Genomics Platform"/>
            <consortium name="The Broad Institute Genome Sequencing Center for Infectious Disease"/>
            <person name="Wu L."/>
            <person name="Ma J."/>
        </authorList>
    </citation>
    <scope>NUCLEOTIDE SEQUENCE [LARGE SCALE GENOMIC DNA]</scope>
    <source>
        <strain evidence="13">CGMCC 4.1621</strain>
    </source>
</reference>
<dbReference type="InterPro" id="IPR001264">
    <property type="entry name" value="Glyco_trans_51"/>
</dbReference>
<dbReference type="InterPro" id="IPR023346">
    <property type="entry name" value="Lysozyme-like_dom_sf"/>
</dbReference>
<dbReference type="InterPro" id="IPR003961">
    <property type="entry name" value="FN3_dom"/>
</dbReference>
<dbReference type="SUPFAM" id="SSF49265">
    <property type="entry name" value="Fibronectin type III"/>
    <property type="match status" value="1"/>
</dbReference>
<dbReference type="InterPro" id="IPR050396">
    <property type="entry name" value="Glycosyltr_51/Transpeptidase"/>
</dbReference>
<keyword evidence="13" id="KW-1185">Reference proteome</keyword>
<keyword evidence="10" id="KW-1133">Transmembrane helix</keyword>
<feature type="domain" description="Fibronectin type-III" evidence="11">
    <location>
        <begin position="683"/>
        <end position="771"/>
    </location>
</feature>
<evidence type="ECO:0000313" key="12">
    <source>
        <dbReference type="EMBL" id="MFC7060419.1"/>
    </source>
</evidence>
<feature type="region of interest" description="Disordered" evidence="9">
    <location>
        <begin position="1"/>
        <end position="22"/>
    </location>
</feature>
<comment type="catalytic activity">
    <reaction evidence="8">
        <text>[GlcNAc-(1-&gt;4)-Mur2Ac(oyl-L-Ala-gamma-D-Glu-L-Lys-D-Ala-D-Ala)](n)-di-trans,octa-cis-undecaprenyl diphosphate + beta-D-GlcNAc-(1-&gt;4)-Mur2Ac(oyl-L-Ala-gamma-D-Glu-L-Lys-D-Ala-D-Ala)-di-trans,octa-cis-undecaprenyl diphosphate = [GlcNAc-(1-&gt;4)-Mur2Ac(oyl-L-Ala-gamma-D-Glu-L-Lys-D-Ala-D-Ala)](n+1)-di-trans,octa-cis-undecaprenyl diphosphate + di-trans,octa-cis-undecaprenyl diphosphate + H(+)</text>
        <dbReference type="Rhea" id="RHEA:23708"/>
        <dbReference type="Rhea" id="RHEA-COMP:9602"/>
        <dbReference type="Rhea" id="RHEA-COMP:9603"/>
        <dbReference type="ChEBI" id="CHEBI:15378"/>
        <dbReference type="ChEBI" id="CHEBI:58405"/>
        <dbReference type="ChEBI" id="CHEBI:60033"/>
        <dbReference type="ChEBI" id="CHEBI:78435"/>
        <dbReference type="EC" id="2.4.99.28"/>
    </reaction>
</comment>
<keyword evidence="2" id="KW-0645">Protease</keyword>
<dbReference type="Gene3D" id="2.60.40.10">
    <property type="entry name" value="Immunoglobulins"/>
    <property type="match status" value="1"/>
</dbReference>
<dbReference type="PANTHER" id="PTHR32282">
    <property type="entry name" value="BINDING PROTEIN TRANSPEPTIDASE, PUTATIVE-RELATED"/>
    <property type="match status" value="1"/>
</dbReference>
<keyword evidence="10" id="KW-0472">Membrane</keyword>
<organism evidence="12 13">
    <name type="scientific">Halobacillus seohaensis</name>
    <dbReference type="NCBI Taxonomy" id="447421"/>
    <lineage>
        <taxon>Bacteria</taxon>
        <taxon>Bacillati</taxon>
        <taxon>Bacillota</taxon>
        <taxon>Bacilli</taxon>
        <taxon>Bacillales</taxon>
        <taxon>Bacillaceae</taxon>
        <taxon>Halobacillus</taxon>
    </lineage>
</organism>
<name>A0ABW2EDN0_9BACI</name>
<keyword evidence="10" id="KW-0812">Transmembrane</keyword>
<evidence type="ECO:0000256" key="6">
    <source>
        <dbReference type="ARBA" id="ARBA00023268"/>
    </source>
</evidence>
<gene>
    <name evidence="12" type="ORF">ACFQIC_00860</name>
</gene>
<evidence type="ECO:0000256" key="4">
    <source>
        <dbReference type="ARBA" id="ARBA00022679"/>
    </source>
</evidence>
<evidence type="ECO:0000313" key="13">
    <source>
        <dbReference type="Proteomes" id="UP001596410"/>
    </source>
</evidence>
<keyword evidence="3" id="KW-0328">Glycosyltransferase</keyword>
<evidence type="ECO:0000256" key="7">
    <source>
        <dbReference type="ARBA" id="ARBA00034000"/>
    </source>
</evidence>
<feature type="compositionally biased region" description="Low complexity" evidence="9">
    <location>
        <begin position="823"/>
        <end position="832"/>
    </location>
</feature>
<dbReference type="PANTHER" id="PTHR32282:SF29">
    <property type="entry name" value="PENICILLIN-BINDING PROTEIN 1A"/>
    <property type="match status" value="1"/>
</dbReference>
<evidence type="ECO:0000259" key="11">
    <source>
        <dbReference type="PROSITE" id="PS50853"/>
    </source>
</evidence>
<comment type="catalytic activity">
    <reaction evidence="7">
        <text>Preferential cleavage: (Ac)2-L-Lys-D-Ala-|-D-Ala. Also transpeptidation of peptidyl-alanyl moieties that are N-acyl substituents of D-alanine.</text>
        <dbReference type="EC" id="3.4.16.4"/>
    </reaction>
</comment>
<dbReference type="SUPFAM" id="SSF56601">
    <property type="entry name" value="beta-lactamase/transpeptidase-like"/>
    <property type="match status" value="1"/>
</dbReference>
<dbReference type="NCBIfam" id="TIGR02074">
    <property type="entry name" value="PBP_1a_fam"/>
    <property type="match status" value="1"/>
</dbReference>
<evidence type="ECO:0000256" key="9">
    <source>
        <dbReference type="SAM" id="MobiDB-lite"/>
    </source>
</evidence>
<dbReference type="InterPro" id="IPR013783">
    <property type="entry name" value="Ig-like_fold"/>
</dbReference>
<feature type="compositionally biased region" description="Acidic residues" evidence="9">
    <location>
        <begin position="842"/>
        <end position="855"/>
    </location>
</feature>
<keyword evidence="4" id="KW-0808">Transferase</keyword>
<dbReference type="InterPro" id="IPR036116">
    <property type="entry name" value="FN3_sf"/>
</dbReference>
<comment type="caution">
    <text evidence="12">The sequence shown here is derived from an EMBL/GenBank/DDBJ whole genome shotgun (WGS) entry which is preliminary data.</text>
</comment>
<dbReference type="InterPro" id="IPR012338">
    <property type="entry name" value="Beta-lactam/transpept-like"/>
</dbReference>
<dbReference type="Pfam" id="PF00905">
    <property type="entry name" value="Transpeptidase"/>
    <property type="match status" value="1"/>
</dbReference>
<dbReference type="Proteomes" id="UP001596410">
    <property type="component" value="Unassembled WGS sequence"/>
</dbReference>
<feature type="compositionally biased region" description="Acidic residues" evidence="9">
    <location>
        <begin position="871"/>
        <end position="881"/>
    </location>
</feature>